<dbReference type="RefSeq" id="WP_011788062.1">
    <property type="nucleotide sequence ID" value="NZ_BMPK01000001.1"/>
</dbReference>
<evidence type="ECO:0000313" key="2">
    <source>
        <dbReference type="EMBL" id="QYX72276.1"/>
    </source>
</evidence>
<keyword evidence="3" id="KW-1185">Reference proteome</keyword>
<name>A0ABX8X9V8_SHEPU</name>
<organism evidence="2 3">
    <name type="scientific">Shewanella putrefaciens</name>
    <name type="common">Pseudomonas putrefaciens</name>
    <dbReference type="NCBI Taxonomy" id="24"/>
    <lineage>
        <taxon>Bacteria</taxon>
        <taxon>Pseudomonadati</taxon>
        <taxon>Pseudomonadota</taxon>
        <taxon>Gammaproteobacteria</taxon>
        <taxon>Alteromonadales</taxon>
        <taxon>Shewanellaceae</taxon>
        <taxon>Shewanella</taxon>
    </lineage>
</organism>
<feature type="domain" description="N-acetyltransferase" evidence="1">
    <location>
        <begin position="83"/>
        <end position="218"/>
    </location>
</feature>
<dbReference type="InterPro" id="IPR000182">
    <property type="entry name" value="GNAT_dom"/>
</dbReference>
<dbReference type="Proteomes" id="UP000827084">
    <property type="component" value="Chromosome"/>
</dbReference>
<protein>
    <submittedName>
        <fullName evidence="2">GNAT family N-acetyltransferase</fullName>
    </submittedName>
</protein>
<dbReference type="Pfam" id="PF13508">
    <property type="entry name" value="Acetyltransf_7"/>
    <property type="match status" value="1"/>
</dbReference>
<dbReference type="GeneID" id="67444845"/>
<dbReference type="PROSITE" id="PS51186">
    <property type="entry name" value="GNAT"/>
    <property type="match status" value="1"/>
</dbReference>
<accession>A0ABX8X9V8</accession>
<evidence type="ECO:0000259" key="1">
    <source>
        <dbReference type="PROSITE" id="PS51186"/>
    </source>
</evidence>
<proteinExistence type="predicted"/>
<dbReference type="SUPFAM" id="SSF55729">
    <property type="entry name" value="Acyl-CoA N-acyltransferases (Nat)"/>
    <property type="match status" value="1"/>
</dbReference>
<gene>
    <name evidence="2" type="ORF">K3G22_16255</name>
</gene>
<reference evidence="2 3" key="1">
    <citation type="submission" date="2021-08" db="EMBL/GenBank/DDBJ databases">
        <title>Shewanella putrefaciens YZ-J, complete genome.</title>
        <authorList>
            <person name="Yi Z."/>
        </authorList>
    </citation>
    <scope>NUCLEOTIDE SEQUENCE [LARGE SCALE GENOMIC DNA]</scope>
    <source>
        <strain evidence="2 3">YZ-J</strain>
    </source>
</reference>
<evidence type="ECO:0000313" key="3">
    <source>
        <dbReference type="Proteomes" id="UP000827084"/>
    </source>
</evidence>
<sequence length="232" mass="26252">MLELLTPLKKTVNQSAKDDLEYWLSSMPDRAAWYVISDYCFGDKTKQNDTVSFTVLLNCDVVIVIIEFGGSVSRPLGVLCFEVKMEYLEVESTEIPIQLLLEADPSEQSIRSYLSDSWCYVAKNNGQIVGACIAKLICASTAEIFNIAVYPDHQQQGIGSGLIKLALNELANKKIHRVELGTGTFGYQLTYYQRIGFRVDSVVKEHFLANYPEPIFENGIQHKDMLRLYIEF</sequence>
<dbReference type="CDD" id="cd04301">
    <property type="entry name" value="NAT_SF"/>
    <property type="match status" value="1"/>
</dbReference>
<dbReference type="EMBL" id="CP080635">
    <property type="protein sequence ID" value="QYX72276.1"/>
    <property type="molecule type" value="Genomic_DNA"/>
</dbReference>
<dbReference type="Gene3D" id="3.40.630.30">
    <property type="match status" value="1"/>
</dbReference>
<dbReference type="InterPro" id="IPR016181">
    <property type="entry name" value="Acyl_CoA_acyltransferase"/>
</dbReference>